<dbReference type="GO" id="GO:0008168">
    <property type="term" value="F:methyltransferase activity"/>
    <property type="evidence" value="ECO:0007669"/>
    <property type="project" value="InterPro"/>
</dbReference>
<dbReference type="SMART" id="SM00490">
    <property type="entry name" value="HELICc"/>
    <property type="match status" value="1"/>
</dbReference>
<dbReference type="InterPro" id="IPR041635">
    <property type="entry name" value="Type_ISP_LLaBIII_C"/>
</dbReference>
<name>A0A502FU53_9PROT</name>
<dbReference type="Pfam" id="PF04851">
    <property type="entry name" value="ResIII"/>
    <property type="match status" value="1"/>
</dbReference>
<dbReference type="Pfam" id="PF00271">
    <property type="entry name" value="Helicase_C"/>
    <property type="match status" value="1"/>
</dbReference>
<feature type="compositionally biased region" description="Basic and acidic residues" evidence="1">
    <location>
        <begin position="691"/>
        <end position="701"/>
    </location>
</feature>
<dbReference type="GO" id="GO:0032259">
    <property type="term" value="P:methylation"/>
    <property type="evidence" value="ECO:0007669"/>
    <property type="project" value="InterPro"/>
</dbReference>
<protein>
    <submittedName>
        <fullName evidence="3">Damage-inducible protein</fullName>
    </submittedName>
</protein>
<dbReference type="PANTHER" id="PTHR47396:SF1">
    <property type="entry name" value="ATP-DEPENDENT HELICASE IRC3-RELATED"/>
    <property type="match status" value="1"/>
</dbReference>
<feature type="domain" description="Helicase ATP-binding" evidence="2">
    <location>
        <begin position="188"/>
        <end position="372"/>
    </location>
</feature>
<dbReference type="CDD" id="cd22333">
    <property type="entry name" value="LlaBIII_nuclease-like"/>
    <property type="match status" value="1"/>
</dbReference>
<dbReference type="InterPro" id="IPR039442">
    <property type="entry name" value="Mrr-like_dom"/>
</dbReference>
<dbReference type="Gene3D" id="3.40.50.150">
    <property type="entry name" value="Vaccinia Virus protein VP39"/>
    <property type="match status" value="1"/>
</dbReference>
<dbReference type="InterPro" id="IPR002052">
    <property type="entry name" value="DNA_methylase_N6_adenine_CS"/>
</dbReference>
<dbReference type="InterPro" id="IPR006935">
    <property type="entry name" value="Helicase/UvrB_N"/>
</dbReference>
<dbReference type="InterPro" id="IPR014001">
    <property type="entry name" value="Helicase_ATP-bd"/>
</dbReference>
<feature type="region of interest" description="Disordered" evidence="1">
    <location>
        <begin position="1652"/>
        <end position="1679"/>
    </location>
</feature>
<evidence type="ECO:0000313" key="4">
    <source>
        <dbReference type="Proteomes" id="UP000317078"/>
    </source>
</evidence>
<evidence type="ECO:0000256" key="1">
    <source>
        <dbReference type="SAM" id="MobiDB-lite"/>
    </source>
</evidence>
<reference evidence="3 4" key="1">
    <citation type="journal article" date="2019" name="Environ. Microbiol.">
        <title>Species interactions and distinct microbial communities in high Arctic permafrost affected cryosols are associated with the CH4 and CO2 gas fluxes.</title>
        <authorList>
            <person name="Altshuler I."/>
            <person name="Hamel J."/>
            <person name="Turney S."/>
            <person name="Magnuson E."/>
            <person name="Levesque R."/>
            <person name="Greer C."/>
            <person name="Whyte L.G."/>
        </authorList>
    </citation>
    <scope>NUCLEOTIDE SEQUENCE [LARGE SCALE GENOMIC DNA]</scope>
    <source>
        <strain evidence="3 4">S9.3B</strain>
    </source>
</reference>
<dbReference type="GO" id="GO:0003677">
    <property type="term" value="F:DNA binding"/>
    <property type="evidence" value="ECO:0007669"/>
    <property type="project" value="InterPro"/>
</dbReference>
<dbReference type="OrthoDB" id="9814088at2"/>
<dbReference type="SMART" id="SM00487">
    <property type="entry name" value="DEXDc"/>
    <property type="match status" value="1"/>
</dbReference>
<dbReference type="PROSITE" id="PS51192">
    <property type="entry name" value="HELICASE_ATP_BIND_1"/>
    <property type="match status" value="1"/>
</dbReference>
<dbReference type="PRINTS" id="PR00507">
    <property type="entry name" value="N12N6MTFRASE"/>
</dbReference>
<dbReference type="GO" id="GO:0016787">
    <property type="term" value="F:hydrolase activity"/>
    <property type="evidence" value="ECO:0007669"/>
    <property type="project" value="InterPro"/>
</dbReference>
<evidence type="ECO:0000259" key="2">
    <source>
        <dbReference type="PROSITE" id="PS51192"/>
    </source>
</evidence>
<dbReference type="Pfam" id="PF13156">
    <property type="entry name" value="Mrr_cat_2"/>
    <property type="match status" value="1"/>
</dbReference>
<organism evidence="3 4">
    <name type="scientific">Muricoccus nepalensis</name>
    <dbReference type="NCBI Taxonomy" id="1854500"/>
    <lineage>
        <taxon>Bacteria</taxon>
        <taxon>Pseudomonadati</taxon>
        <taxon>Pseudomonadota</taxon>
        <taxon>Alphaproteobacteria</taxon>
        <taxon>Acetobacterales</taxon>
        <taxon>Roseomonadaceae</taxon>
        <taxon>Muricoccus</taxon>
    </lineage>
</organism>
<comment type="caution">
    <text evidence="3">The sequence shown here is derived from an EMBL/GenBank/DDBJ whole genome shotgun (WGS) entry which is preliminary data.</text>
</comment>
<dbReference type="SUPFAM" id="SSF52980">
    <property type="entry name" value="Restriction endonuclease-like"/>
    <property type="match status" value="1"/>
</dbReference>
<dbReference type="Pfam" id="PF22240">
    <property type="entry name" value="ISP_coupler"/>
    <property type="match status" value="1"/>
</dbReference>
<dbReference type="GO" id="GO:0005524">
    <property type="term" value="F:ATP binding"/>
    <property type="evidence" value="ECO:0007669"/>
    <property type="project" value="InterPro"/>
</dbReference>
<dbReference type="PANTHER" id="PTHR47396">
    <property type="entry name" value="TYPE I RESTRICTION ENZYME ECOKI R PROTEIN"/>
    <property type="match status" value="1"/>
</dbReference>
<feature type="region of interest" description="Disordered" evidence="1">
    <location>
        <begin position="679"/>
        <end position="708"/>
    </location>
</feature>
<keyword evidence="4" id="KW-1185">Reference proteome</keyword>
<dbReference type="SUPFAM" id="SSF52540">
    <property type="entry name" value="P-loop containing nucleoside triphosphate hydrolases"/>
    <property type="match status" value="1"/>
</dbReference>
<proteinExistence type="predicted"/>
<dbReference type="InterPro" id="IPR050742">
    <property type="entry name" value="Helicase_Restrict-Modif_Enz"/>
</dbReference>
<dbReference type="Gene3D" id="3.40.50.300">
    <property type="entry name" value="P-loop containing nucleotide triphosphate hydrolases"/>
    <property type="match status" value="2"/>
</dbReference>
<dbReference type="InterPro" id="IPR029063">
    <property type="entry name" value="SAM-dependent_MTases_sf"/>
</dbReference>
<dbReference type="EMBL" id="RCZP01000020">
    <property type="protein sequence ID" value="TPG52513.1"/>
    <property type="molecule type" value="Genomic_DNA"/>
</dbReference>
<dbReference type="GO" id="GO:0005829">
    <property type="term" value="C:cytosol"/>
    <property type="evidence" value="ECO:0007669"/>
    <property type="project" value="TreeGrafter"/>
</dbReference>
<dbReference type="Proteomes" id="UP000317078">
    <property type="component" value="Unassembled WGS sequence"/>
</dbReference>
<evidence type="ECO:0000313" key="3">
    <source>
        <dbReference type="EMBL" id="TPG52513.1"/>
    </source>
</evidence>
<dbReference type="SUPFAM" id="SSF53335">
    <property type="entry name" value="S-adenosyl-L-methionine-dependent methyltransferases"/>
    <property type="match status" value="1"/>
</dbReference>
<dbReference type="PROSITE" id="PS00092">
    <property type="entry name" value="N6_MTASE"/>
    <property type="match status" value="1"/>
</dbReference>
<dbReference type="InterPro" id="IPR027417">
    <property type="entry name" value="P-loop_NTPase"/>
</dbReference>
<dbReference type="InterPro" id="IPR001650">
    <property type="entry name" value="Helicase_C-like"/>
</dbReference>
<accession>A0A502FU53</accession>
<gene>
    <name evidence="3" type="ORF">EAH89_17950</name>
</gene>
<sequence>MEQGGDVAHSLRDLLARYRASAATEREKGTYFERLVATWMRSAPTQRDLYSRVLTFAEWAKERGEDATDTGIDLVAQLADAPDAWCAVQCKFYKEGHRLRMEDISGFFAASGRMPFVRRVFVDTTGVNWTDNAEATLHDQQMETLRISLTDLEDSGIDWGAYADTGKVRLHDKKQPRQHQRDAIDCVREGLAKADRGKLIMACGTGKTFTALKIAEELAGKGGRVLFLVPSLALMQQTVREWSIDSGVPLRSFAVCSDAQVGVRRGRADDLADIDVHDLEIPATTDGSRLAAKATATDSERMTVVFSTYQSIPAISVAQKRFGLPEFDIIVCDEAHRTTGVTLAGEDESNFVRVHEQDYIAGRKRLYMTATPRVYGEALQQVARDADAALCSMDDPALFGETLFTRNFGWAVQNGLLTDYKVIVLAVNEADVSASLQARLADENSELLLDDATKIVGCYKALLKSDFAPDAGGDSTPMRRAIAFAKSIAASKLVEAEFSRVASDWRAAVEAEADGDALPALECRVKHVDGGFNAKARDQLLSWVKEDTGRADECRILTNARCLSEGVDIPALDAIMFLHPRKSQIDVVQAVGRVMRRAEGKRMGYVILPVGVPAGVEPEDALDDNERYRVVWQILNALRSHDERLDATINKIDLGVDPGDRIEVVAVTNHLPERAEPKVKGIGIGQGGGAGDHEPGDEPRQPSRVAGGEQGSFAFDEFSRAILARIVKKCGTRTYWEDWARDVARIAEIHVTRIKAAVEAAGSEEKAAFDRFLAEIRDDLNDSITAEEAMEMLAQHLITRPVFEALFEGYSFAASNPVSRALEGVLDVLDRQHLEKEAQGLGRFYDSVRSRAAGIEDAAGKQKIVLELYDKFFRTAFPKMAERLGIVYTPVEVVDFILRSVDELLRENFGETLSSKGVHVIDPFVGTGTFITRLLQLGLIRPEDLERKYRSELHASEIVLLAYYIAAINIEAVYHAAAGGEYVPFEGICLTDTFQLYEGERDLVSELMADNTTRRVRQKRLPIRVIVGNPPYSEGQKSENDNADNLSYPVLDGRIRSTYAARSRAKLAKGLYNSYVRALRWASDRMGPAGVVGFVTNAGWVDANMADGLRKSLADEFSSIYVFHLRGNQRTSGELSRREGGKIFGQGSRAPIAITILVKNPEASEQGVIHFHNVGDYLSREEKLAKVRSLGSVGGLEATTSWQRILPDVHGDWLGQRDAGFDRFISMGDKSGKGAALFERFSLGVVTNRDFWARNPSRAALAANMAAMIGTYNAELERFNAAYPASDRRARENAVDRFVDSDPKRISWTRSLKADLVRAKRLDFDAGALVRSLYRPFSTYWLYYDRRLNEMVYQMPRVFPMRDALKVNRAICIAAPGHIGGFSALMTDVPPELCVAAMKGGTQCFPRWLYDAEVSAGADGELGLAGTASPEDGMGRRDAITDTGLEHFRASYPGDAVSKDDVFHYVYGMLHSPEYRARFADNLTKQLPRIPTVGSASAFRAFVSAGRELADLHACYEQAEPYPVTIEQGALELAHVSDPAKFFRVEKMRFGGKRPKLDRATIIYNPNITITDVPLAAYDYIVNGKPAIEWVMERQGIKTDPASGIVWDTNSFANETMGNPAYPFELLCRVITVSLRTMEIVRSLPPLYIEQDNDIGAAPDPAGEERVPAEVPGMADAAE</sequence>
<dbReference type="Pfam" id="PF18135">
    <property type="entry name" value="Type_ISP_C"/>
    <property type="match status" value="1"/>
</dbReference>
<dbReference type="CDD" id="cd18785">
    <property type="entry name" value="SF2_C"/>
    <property type="match status" value="1"/>
</dbReference>
<dbReference type="InterPro" id="IPR053980">
    <property type="entry name" value="ISP_coupler"/>
</dbReference>
<dbReference type="InterPro" id="IPR011335">
    <property type="entry name" value="Restrct_endonuc-II-like"/>
</dbReference>